<keyword evidence="3" id="KW-1185">Reference proteome</keyword>
<proteinExistence type="predicted"/>
<name>A0ABS2L318_9MICO</name>
<reference evidence="2 3" key="1">
    <citation type="submission" date="2021-01" db="EMBL/GenBank/DDBJ databases">
        <title>Sequencing the genomes of 1000 actinobacteria strains.</title>
        <authorList>
            <person name="Klenk H.-P."/>
        </authorList>
    </citation>
    <scope>NUCLEOTIDE SEQUENCE [LARGE SCALE GENOMIC DNA]</scope>
    <source>
        <strain evidence="2 3">DSM 13057</strain>
    </source>
</reference>
<comment type="caution">
    <text evidence="2">The sequence shown here is derived from an EMBL/GenBank/DDBJ whole genome shotgun (WGS) entry which is preliminary data.</text>
</comment>
<protein>
    <submittedName>
        <fullName evidence="2">Phage shock protein PspC (Stress-responsive transcriptional regulator)</fullName>
    </submittedName>
</protein>
<keyword evidence="1" id="KW-1133">Transmembrane helix</keyword>
<evidence type="ECO:0000313" key="3">
    <source>
        <dbReference type="Proteomes" id="UP000776164"/>
    </source>
</evidence>
<feature type="transmembrane region" description="Helical" evidence="1">
    <location>
        <begin position="16"/>
        <end position="42"/>
    </location>
</feature>
<keyword evidence="1" id="KW-0472">Membrane</keyword>
<dbReference type="Proteomes" id="UP000776164">
    <property type="component" value="Unassembled WGS sequence"/>
</dbReference>
<dbReference type="RefSeq" id="WP_205107528.1">
    <property type="nucleotide sequence ID" value="NZ_BAAAHT010000013.1"/>
</dbReference>
<evidence type="ECO:0000256" key="1">
    <source>
        <dbReference type="SAM" id="Phobius"/>
    </source>
</evidence>
<organism evidence="2 3">
    <name type="scientific">Subtercola frigoramans</name>
    <dbReference type="NCBI Taxonomy" id="120298"/>
    <lineage>
        <taxon>Bacteria</taxon>
        <taxon>Bacillati</taxon>
        <taxon>Actinomycetota</taxon>
        <taxon>Actinomycetes</taxon>
        <taxon>Micrococcales</taxon>
        <taxon>Microbacteriaceae</taxon>
        <taxon>Subtercola</taxon>
    </lineage>
</organism>
<gene>
    <name evidence="2" type="ORF">JOE66_001128</name>
</gene>
<feature type="transmembrane region" description="Helical" evidence="1">
    <location>
        <begin position="48"/>
        <end position="72"/>
    </location>
</feature>
<keyword evidence="1" id="KW-0812">Transmembrane</keyword>
<dbReference type="EMBL" id="JAFBBU010000001">
    <property type="protein sequence ID" value="MBM7471494.1"/>
    <property type="molecule type" value="Genomic_DNA"/>
</dbReference>
<sequence length="82" mass="8841">MTNPNTPVIHRGERALAFMIAGVAGLSIICMILGIISGIAHFTLVPVVLVFPLFGFPVTIVLIIALVIMNAVRRSREARSSR</sequence>
<evidence type="ECO:0000313" key="2">
    <source>
        <dbReference type="EMBL" id="MBM7471494.1"/>
    </source>
</evidence>
<accession>A0ABS2L318</accession>